<evidence type="ECO:0000313" key="1">
    <source>
        <dbReference type="EMBL" id="GAA2219541.1"/>
    </source>
</evidence>
<evidence type="ECO:0000313" key="2">
    <source>
        <dbReference type="Proteomes" id="UP001499843"/>
    </source>
</evidence>
<dbReference type="Proteomes" id="UP001499843">
    <property type="component" value="Unassembled WGS sequence"/>
</dbReference>
<dbReference type="EMBL" id="BAAAQX010000077">
    <property type="protein sequence ID" value="GAA2219541.1"/>
    <property type="molecule type" value="Genomic_DNA"/>
</dbReference>
<accession>A0ABN3D572</accession>
<dbReference type="InterPro" id="IPR036291">
    <property type="entry name" value="NAD(P)-bd_dom_sf"/>
</dbReference>
<reference evidence="1 2" key="1">
    <citation type="journal article" date="2019" name="Int. J. Syst. Evol. Microbiol.">
        <title>The Global Catalogue of Microorganisms (GCM) 10K type strain sequencing project: providing services to taxonomists for standard genome sequencing and annotation.</title>
        <authorList>
            <consortium name="The Broad Institute Genomics Platform"/>
            <consortium name="The Broad Institute Genome Sequencing Center for Infectious Disease"/>
            <person name="Wu L."/>
            <person name="Ma J."/>
        </authorList>
    </citation>
    <scope>NUCLEOTIDE SEQUENCE [LARGE SCALE GENOMIC DNA]</scope>
    <source>
        <strain evidence="1 2">JCM 16114</strain>
    </source>
</reference>
<dbReference type="RefSeq" id="WP_344496379.1">
    <property type="nucleotide sequence ID" value="NZ_BAAAQX010000077.1"/>
</dbReference>
<dbReference type="SUPFAM" id="SSF51735">
    <property type="entry name" value="NAD(P)-binding Rossmann-fold domains"/>
    <property type="match status" value="1"/>
</dbReference>
<organism evidence="1 2">
    <name type="scientific">Nonomuraea monospora</name>
    <dbReference type="NCBI Taxonomy" id="568818"/>
    <lineage>
        <taxon>Bacteria</taxon>
        <taxon>Bacillati</taxon>
        <taxon>Actinomycetota</taxon>
        <taxon>Actinomycetes</taxon>
        <taxon>Streptosporangiales</taxon>
        <taxon>Streptosporangiaceae</taxon>
        <taxon>Nonomuraea</taxon>
    </lineage>
</organism>
<proteinExistence type="predicted"/>
<protein>
    <submittedName>
        <fullName evidence="1">Uncharacterized protein</fullName>
    </submittedName>
</protein>
<gene>
    <name evidence="1" type="ORF">GCM10009850_120900</name>
</gene>
<keyword evidence="2" id="KW-1185">Reference proteome</keyword>
<comment type="caution">
    <text evidence="1">The sequence shown here is derived from an EMBL/GenBank/DDBJ whole genome shotgun (WGS) entry which is preliminary data.</text>
</comment>
<sequence length="57" mass="5676">MITGATRGQGAAAAGAFVVATDILDDEGAALAGRTGPGLVYRHLDGSSEDEWSDLAA</sequence>
<name>A0ABN3D572_9ACTN</name>